<evidence type="ECO:0000256" key="1">
    <source>
        <dbReference type="SAM" id="MobiDB-lite"/>
    </source>
</evidence>
<feature type="region of interest" description="Disordered" evidence="1">
    <location>
        <begin position="179"/>
        <end position="200"/>
    </location>
</feature>
<feature type="region of interest" description="Disordered" evidence="1">
    <location>
        <begin position="418"/>
        <end position="459"/>
    </location>
</feature>
<dbReference type="Pfam" id="PF13365">
    <property type="entry name" value="Trypsin_2"/>
    <property type="match status" value="1"/>
</dbReference>
<dbReference type="PRINTS" id="PR00834">
    <property type="entry name" value="PROTEASES2C"/>
</dbReference>
<dbReference type="InterPro" id="IPR043504">
    <property type="entry name" value="Peptidase_S1_PA_chymotrypsin"/>
</dbReference>
<sequence length="459" mass="46012">MLHDAEIGPLLAACLNVASSESLASLGGKPLLLDWGLLPLGVQDAAAAATHNQSILGDFDGVRPATNDENWAARYGATQAATRPVSGATAGQTKSLRQSSLGAPAIACSLAAAALLLSFAPGVLAFQGATVLGDDPAVRDGLMAGLRARIDRLGAAMGLNCIGLKSQAPLLMPIDPASVRSRAPGQGAGDRATGAAASAPTVTADPTSLVARLERGVVLVIAGDKLGSGFFVSPELIVTNRHVAGGGGDILIAGKQVGVIHAALAAAGDADPLRDFALLRVAPQSRAEAFALASPARPMEPVVSAGFPGLYMTTDPSFQRLKGGDDAAAADLSPVLQAGVVNHLQRYAQDGVTLVVHSAEISPGNSGGPLVDSCGRVVGVNTFDRSASDRAGIRARYALGSDGLAAFLASAGLDVRPEQGPCATAPTIASQPNERQPGVEPAAAPVAPPSAPAPRTPAP</sequence>
<reference evidence="2" key="1">
    <citation type="journal article" date="2014" name="Int. J. Syst. Evol. Microbiol.">
        <title>Complete genome sequence of Corynebacterium casei LMG S-19264T (=DSM 44701T), isolated from a smear-ripened cheese.</title>
        <authorList>
            <consortium name="US DOE Joint Genome Institute (JGI-PGF)"/>
            <person name="Walter F."/>
            <person name="Albersmeier A."/>
            <person name="Kalinowski J."/>
            <person name="Ruckert C."/>
        </authorList>
    </citation>
    <scope>NUCLEOTIDE SEQUENCE</scope>
    <source>
        <strain evidence="2">CGMCC 1.12214</strain>
    </source>
</reference>
<dbReference type="Gene3D" id="2.40.10.10">
    <property type="entry name" value="Trypsin-like serine proteases"/>
    <property type="match status" value="2"/>
</dbReference>
<dbReference type="EMBL" id="BMES01000002">
    <property type="protein sequence ID" value="GGH27787.1"/>
    <property type="molecule type" value="Genomic_DNA"/>
</dbReference>
<dbReference type="AlphaFoldDB" id="A0A917I8W5"/>
<evidence type="ECO:0000313" key="3">
    <source>
        <dbReference type="Proteomes" id="UP000603912"/>
    </source>
</evidence>
<gene>
    <name evidence="2" type="ORF">GCM10007036_36550</name>
</gene>
<name>A0A917I8W5_9HYPH</name>
<evidence type="ECO:0008006" key="4">
    <source>
        <dbReference type="Google" id="ProtNLM"/>
    </source>
</evidence>
<comment type="caution">
    <text evidence="2">The sequence shown here is derived from an EMBL/GenBank/DDBJ whole genome shotgun (WGS) entry which is preliminary data.</text>
</comment>
<organism evidence="2 3">
    <name type="scientific">Alsobacter metallidurans</name>
    <dbReference type="NCBI Taxonomy" id="340221"/>
    <lineage>
        <taxon>Bacteria</taxon>
        <taxon>Pseudomonadati</taxon>
        <taxon>Pseudomonadota</taxon>
        <taxon>Alphaproteobacteria</taxon>
        <taxon>Hyphomicrobiales</taxon>
        <taxon>Alsobacteraceae</taxon>
        <taxon>Alsobacter</taxon>
    </lineage>
</organism>
<dbReference type="GO" id="GO:0004252">
    <property type="term" value="F:serine-type endopeptidase activity"/>
    <property type="evidence" value="ECO:0007669"/>
    <property type="project" value="InterPro"/>
</dbReference>
<protein>
    <recommendedName>
        <fullName evidence="4">Serine protease</fullName>
    </recommendedName>
</protein>
<feature type="compositionally biased region" description="Pro residues" evidence="1">
    <location>
        <begin position="446"/>
        <end position="459"/>
    </location>
</feature>
<dbReference type="Proteomes" id="UP000603912">
    <property type="component" value="Unassembled WGS sequence"/>
</dbReference>
<keyword evidence="3" id="KW-1185">Reference proteome</keyword>
<evidence type="ECO:0000313" key="2">
    <source>
        <dbReference type="EMBL" id="GGH27787.1"/>
    </source>
</evidence>
<accession>A0A917I8W5</accession>
<feature type="compositionally biased region" description="Low complexity" evidence="1">
    <location>
        <begin position="189"/>
        <end position="200"/>
    </location>
</feature>
<reference evidence="2" key="2">
    <citation type="submission" date="2020-09" db="EMBL/GenBank/DDBJ databases">
        <authorList>
            <person name="Sun Q."/>
            <person name="Zhou Y."/>
        </authorList>
    </citation>
    <scope>NUCLEOTIDE SEQUENCE</scope>
    <source>
        <strain evidence="2">CGMCC 1.12214</strain>
    </source>
</reference>
<dbReference type="InterPro" id="IPR009003">
    <property type="entry name" value="Peptidase_S1_PA"/>
</dbReference>
<dbReference type="PANTHER" id="PTHR43019:SF23">
    <property type="entry name" value="PROTEASE DO-LIKE 5, CHLOROPLASTIC"/>
    <property type="match status" value="1"/>
</dbReference>
<dbReference type="GO" id="GO:0006508">
    <property type="term" value="P:proteolysis"/>
    <property type="evidence" value="ECO:0007669"/>
    <property type="project" value="InterPro"/>
</dbReference>
<dbReference type="RefSeq" id="WP_188519118.1">
    <property type="nucleotide sequence ID" value="NZ_BMES01000002.1"/>
</dbReference>
<dbReference type="SUPFAM" id="SSF50494">
    <property type="entry name" value="Trypsin-like serine proteases"/>
    <property type="match status" value="1"/>
</dbReference>
<proteinExistence type="predicted"/>
<dbReference type="InterPro" id="IPR001940">
    <property type="entry name" value="Peptidase_S1C"/>
</dbReference>
<dbReference type="PANTHER" id="PTHR43019">
    <property type="entry name" value="SERINE ENDOPROTEASE DEGS"/>
    <property type="match status" value="1"/>
</dbReference>